<evidence type="ECO:0000313" key="6">
    <source>
        <dbReference type="Proteomes" id="UP000226257"/>
    </source>
</evidence>
<keyword evidence="1" id="KW-0378">Hydrolase</keyword>
<evidence type="ECO:0000256" key="1">
    <source>
        <dbReference type="ARBA" id="ARBA00022801"/>
    </source>
</evidence>
<organism evidence="5 6">
    <name type="scientific">Bacillus cereus</name>
    <dbReference type="NCBI Taxonomy" id="1396"/>
    <lineage>
        <taxon>Bacteria</taxon>
        <taxon>Bacillati</taxon>
        <taxon>Bacillota</taxon>
        <taxon>Bacilli</taxon>
        <taxon>Bacillales</taxon>
        <taxon>Bacillaceae</taxon>
        <taxon>Bacillus</taxon>
        <taxon>Bacillus cereus group</taxon>
    </lineage>
</organism>
<dbReference type="AlphaFoldDB" id="A0A9X7B9X1"/>
<dbReference type="Proteomes" id="UP000226257">
    <property type="component" value="Unassembled WGS sequence"/>
</dbReference>
<feature type="compositionally biased region" description="Basic and acidic residues" evidence="2">
    <location>
        <begin position="195"/>
        <end position="211"/>
    </location>
</feature>
<feature type="region of interest" description="Disordered" evidence="2">
    <location>
        <begin position="195"/>
        <end position="217"/>
    </location>
</feature>
<dbReference type="InterPro" id="IPR008979">
    <property type="entry name" value="Galactose-bd-like_sf"/>
</dbReference>
<accession>A0A9X7B9X1</accession>
<feature type="chain" id="PRO_5040943059" description="CBM-cenC domain-containing protein" evidence="3">
    <location>
        <begin position="34"/>
        <end position="351"/>
    </location>
</feature>
<evidence type="ECO:0000256" key="3">
    <source>
        <dbReference type="SAM" id="SignalP"/>
    </source>
</evidence>
<dbReference type="SUPFAM" id="SSF49785">
    <property type="entry name" value="Galactose-binding domain-like"/>
    <property type="match status" value="2"/>
</dbReference>
<reference evidence="5 6" key="1">
    <citation type="submission" date="2017-09" db="EMBL/GenBank/DDBJ databases">
        <title>Large-scale bioinformatics analysis of Bacillus genomes uncovers conserved roles of natural products in bacterial physiology.</title>
        <authorList>
            <consortium name="Agbiome Team Llc"/>
            <person name="Bleich R.M."/>
            <person name="Grubbs K.J."/>
            <person name="Santa Maria K.C."/>
            <person name="Allen S.E."/>
            <person name="Farag S."/>
            <person name="Shank E.A."/>
            <person name="Bowers A."/>
        </authorList>
    </citation>
    <scope>NUCLEOTIDE SEQUENCE [LARGE SCALE GENOMIC DNA]</scope>
    <source>
        <strain evidence="5 6">AFS060282</strain>
    </source>
</reference>
<feature type="domain" description="CBM-cenC" evidence="4">
    <location>
        <begin position="51"/>
        <end position="179"/>
    </location>
</feature>
<proteinExistence type="predicted"/>
<dbReference type="Pfam" id="PF02018">
    <property type="entry name" value="CBM_4_9"/>
    <property type="match status" value="1"/>
</dbReference>
<name>A0A9X7B9X1_BACCE</name>
<feature type="signal peptide" evidence="3">
    <location>
        <begin position="1"/>
        <end position="33"/>
    </location>
</feature>
<protein>
    <recommendedName>
        <fullName evidence="4">CBM-cenC domain-containing protein</fullName>
    </recommendedName>
</protein>
<gene>
    <name evidence="5" type="ORF">COK98_18940</name>
</gene>
<evidence type="ECO:0000256" key="2">
    <source>
        <dbReference type="SAM" id="MobiDB-lite"/>
    </source>
</evidence>
<keyword evidence="3" id="KW-0732">Signal</keyword>
<dbReference type="Gene3D" id="2.60.120.260">
    <property type="entry name" value="Galactose-binding domain-like"/>
    <property type="match status" value="2"/>
</dbReference>
<evidence type="ECO:0000313" key="5">
    <source>
        <dbReference type="EMBL" id="PFV05005.1"/>
    </source>
</evidence>
<dbReference type="EMBL" id="NVDQ01000030">
    <property type="protein sequence ID" value="PFV05005.1"/>
    <property type="molecule type" value="Genomic_DNA"/>
</dbReference>
<evidence type="ECO:0000259" key="4">
    <source>
        <dbReference type="Pfam" id="PF02018"/>
    </source>
</evidence>
<dbReference type="InterPro" id="IPR003305">
    <property type="entry name" value="CenC_carb-bd"/>
</dbReference>
<comment type="caution">
    <text evidence="5">The sequence shown here is derived from an EMBL/GenBank/DDBJ whole genome shotgun (WGS) entry which is preliminary data.</text>
</comment>
<sequence>MNKTLKTNKNFKTALAITAAAGIALTSLTPAYAATNHNKTNTVAETIVQDQLIMNETWENGISTTGWKPYTGVKVQVIKDVNNAFVGDFVLQADAFGSIYNQVKLEPNTKYKMTTMVKSTESNLANHQFKISLKADPSGPDSRDIYNDRLHTTSEAEKGYREVTTEFTTNDDETNPLLVMQTFSQAYIGSIKLEKINETDPEKPKPEESKNLIENGDFSNGFQGWKPHQLEIQTSYDKEHQNYIKLYPWLSSNKPEIKLKPIQVEPNTTYELTYDYKFHSTSEYSRGMLWIGSNGYYLGEEYSPTWKKRTIKYTTGPDQKLFEMRINNYDHRSVPLSFTNVELKKIVEVNQ</sequence>
<dbReference type="RefSeq" id="WP_098660106.1">
    <property type="nucleotide sequence ID" value="NZ_NVDQ01000030.1"/>
</dbReference>
<dbReference type="GO" id="GO:0016798">
    <property type="term" value="F:hydrolase activity, acting on glycosyl bonds"/>
    <property type="evidence" value="ECO:0007669"/>
    <property type="project" value="InterPro"/>
</dbReference>